<keyword evidence="5" id="KW-0998">Cell outer membrane</keyword>
<evidence type="ECO:0000256" key="3">
    <source>
        <dbReference type="ARBA" id="ARBA00022729"/>
    </source>
</evidence>
<protein>
    <submittedName>
        <fullName evidence="8">Putative outer membrane starch-binding protein</fullName>
    </submittedName>
</protein>
<dbReference type="AlphaFoldDB" id="A0A2T0U9H6"/>
<dbReference type="Proteomes" id="UP000238034">
    <property type="component" value="Unassembled WGS sequence"/>
</dbReference>
<comment type="similarity">
    <text evidence="2">Belongs to the SusD family.</text>
</comment>
<dbReference type="InterPro" id="IPR012944">
    <property type="entry name" value="SusD_RagB_dom"/>
</dbReference>
<evidence type="ECO:0000256" key="2">
    <source>
        <dbReference type="ARBA" id="ARBA00006275"/>
    </source>
</evidence>
<comment type="caution">
    <text evidence="8">The sequence shown here is derived from an EMBL/GenBank/DDBJ whole genome shotgun (WGS) entry which is preliminary data.</text>
</comment>
<dbReference type="RefSeq" id="WP_106291917.1">
    <property type="nucleotide sequence ID" value="NZ_PVTH01000002.1"/>
</dbReference>
<evidence type="ECO:0000259" key="7">
    <source>
        <dbReference type="Pfam" id="PF14322"/>
    </source>
</evidence>
<comment type="subcellular location">
    <subcellularLocation>
        <location evidence="1">Cell outer membrane</location>
    </subcellularLocation>
</comment>
<dbReference type="InterPro" id="IPR033985">
    <property type="entry name" value="SusD-like_N"/>
</dbReference>
<reference evidence="8 9" key="1">
    <citation type="submission" date="2018-03" db="EMBL/GenBank/DDBJ databases">
        <title>Genomic Encyclopedia of Type Strains, Phase III (KMG-III): the genomes of soil and plant-associated and newly described type strains.</title>
        <authorList>
            <person name="Whitman W."/>
        </authorList>
    </citation>
    <scope>NUCLEOTIDE SEQUENCE [LARGE SCALE GENOMIC DNA]</scope>
    <source>
        <strain evidence="8 9">CGMCC 1.9313</strain>
    </source>
</reference>
<evidence type="ECO:0000256" key="1">
    <source>
        <dbReference type="ARBA" id="ARBA00004442"/>
    </source>
</evidence>
<dbReference type="SUPFAM" id="SSF48452">
    <property type="entry name" value="TPR-like"/>
    <property type="match status" value="1"/>
</dbReference>
<feature type="domain" description="SusD-like N-terminal" evidence="7">
    <location>
        <begin position="95"/>
        <end position="222"/>
    </location>
</feature>
<keyword evidence="4" id="KW-0472">Membrane</keyword>
<dbReference type="GO" id="GO:0009279">
    <property type="term" value="C:cell outer membrane"/>
    <property type="evidence" value="ECO:0007669"/>
    <property type="project" value="UniProtKB-SubCell"/>
</dbReference>
<organism evidence="8 9">
    <name type="scientific">Arcticibacter pallidicorallinus</name>
    <dbReference type="NCBI Taxonomy" id="1259464"/>
    <lineage>
        <taxon>Bacteria</taxon>
        <taxon>Pseudomonadati</taxon>
        <taxon>Bacteroidota</taxon>
        <taxon>Sphingobacteriia</taxon>
        <taxon>Sphingobacteriales</taxon>
        <taxon>Sphingobacteriaceae</taxon>
        <taxon>Arcticibacter</taxon>
    </lineage>
</organism>
<keyword evidence="3" id="KW-0732">Signal</keyword>
<dbReference type="InterPro" id="IPR011990">
    <property type="entry name" value="TPR-like_helical_dom_sf"/>
</dbReference>
<dbReference type="Gene3D" id="1.25.40.390">
    <property type="match status" value="1"/>
</dbReference>
<dbReference type="Pfam" id="PF14322">
    <property type="entry name" value="SusD-like_3"/>
    <property type="match status" value="1"/>
</dbReference>
<gene>
    <name evidence="8" type="ORF">B0I27_102364</name>
</gene>
<dbReference type="Pfam" id="PF07980">
    <property type="entry name" value="SusD_RagB"/>
    <property type="match status" value="1"/>
</dbReference>
<name>A0A2T0U9H6_9SPHI</name>
<feature type="domain" description="RagB/SusD" evidence="6">
    <location>
        <begin position="336"/>
        <end position="579"/>
    </location>
</feature>
<keyword evidence="9" id="KW-1185">Reference proteome</keyword>
<accession>A0A2T0U9H6</accession>
<sequence length="580" mass="65463">MKLRNIAIAGLVSVTLFSCNDLEEYNPSGATAEAVWSTPEGFVTVVNSAYAEQRAWYGKEDGIFMSEAGSDLWYNRDKDSYANQLTYYSGLGPSTGNPNRAAWTRLWKGINQCNAGINRIDQAGFTNEAEKNKRLAELRFMRAFYYWHVVETWGGVMLKTVETTDPKESLTATRSSVEEFYDLIISDLQFAAENLPLQQAWGNEYSRASKKSALGFLARAYLSRAYYAQGAEREQYFTKARDVANEVISRKGEFGVDLWSSYADLWKPSNNKNNKEALYIISNATDFGLNYDNNGNRLYQVFQAPYNGRPGLVRDLANGYESSRRLMSSLHLLDLFDASKDARYNATFQEVWIANTAYTWTANDVATYGKDPSLVGKKINIGDTAMVATKSVIANKSQKPYVVYDRNDIYNANGTIVNGRFYVNMKKFMDPDRTDANAQPGYKDVIVMRLAEMYLISAEAEMQLGRNAEAADMINVLRRRAAQKTPTDMTSQMLVTASQINKEFILDERARELSGEHLRWFDLKRMLGSGTDGSAFAAYIKAKNPDITQVQNFHILRPIRQEELNTLLNGAEFGQNPGYN</sequence>
<evidence type="ECO:0000256" key="4">
    <source>
        <dbReference type="ARBA" id="ARBA00023136"/>
    </source>
</evidence>
<evidence type="ECO:0000256" key="5">
    <source>
        <dbReference type="ARBA" id="ARBA00023237"/>
    </source>
</evidence>
<evidence type="ECO:0000259" key="6">
    <source>
        <dbReference type="Pfam" id="PF07980"/>
    </source>
</evidence>
<proteinExistence type="inferred from homology"/>
<evidence type="ECO:0000313" key="8">
    <source>
        <dbReference type="EMBL" id="PRY54595.1"/>
    </source>
</evidence>
<evidence type="ECO:0000313" key="9">
    <source>
        <dbReference type="Proteomes" id="UP000238034"/>
    </source>
</evidence>
<dbReference type="EMBL" id="PVTH01000002">
    <property type="protein sequence ID" value="PRY54595.1"/>
    <property type="molecule type" value="Genomic_DNA"/>
</dbReference>
<dbReference type="OrthoDB" id="5694214at2"/>
<dbReference type="PROSITE" id="PS51257">
    <property type="entry name" value="PROKAR_LIPOPROTEIN"/>
    <property type="match status" value="1"/>
</dbReference>